<dbReference type="RefSeq" id="WP_211534625.1">
    <property type="nucleotide sequence ID" value="NZ_JAGSSV010000001.1"/>
</dbReference>
<reference evidence="3" key="2">
    <citation type="submission" date="2023-07" db="EMBL/GenBank/DDBJ databases">
        <title>Marinomonas vulgaris A79, complete genome.</title>
        <authorList>
            <person name="Ying J.-J."/>
        </authorList>
    </citation>
    <scope>NUCLEOTIDE SEQUENCE [LARGE SCALE GENOMIC DNA]</scope>
    <source>
        <strain evidence="3">A79</strain>
    </source>
</reference>
<dbReference type="InterPro" id="IPR010994">
    <property type="entry name" value="RuvA_2-like"/>
</dbReference>
<dbReference type="Gene3D" id="1.10.150.280">
    <property type="entry name" value="AF1531-like domain"/>
    <property type="match status" value="1"/>
</dbReference>
<keyword evidence="3" id="KW-1185">Reference proteome</keyword>
<protein>
    <submittedName>
        <fullName evidence="2">Helix-hairpin-helix domain-containing protein</fullName>
    </submittedName>
</protein>
<sequence>MTHVARVFRSCVTRSLLIFSLLLVPFSLFAATPLDINSATASEFAAVMSGVGTMKAEAIVSYREMNGPFESLSQLTQVKGIGEVLVTRNQALLRVVPLDGNEEMTMSDVEQ</sequence>
<evidence type="ECO:0000313" key="2">
    <source>
        <dbReference type="EMBL" id="MBR7887311.1"/>
    </source>
</evidence>
<comment type="caution">
    <text evidence="2">The sequence shown here is derived from an EMBL/GenBank/DDBJ whole genome shotgun (WGS) entry which is preliminary data.</text>
</comment>
<organism evidence="2 3">
    <name type="scientific">Marinomonas vulgaris</name>
    <dbReference type="NCBI Taxonomy" id="2823372"/>
    <lineage>
        <taxon>Bacteria</taxon>
        <taxon>Pseudomonadati</taxon>
        <taxon>Pseudomonadota</taxon>
        <taxon>Gammaproteobacteria</taxon>
        <taxon>Oceanospirillales</taxon>
        <taxon>Oceanospirillaceae</taxon>
        <taxon>Marinomonas</taxon>
    </lineage>
</organism>
<dbReference type="Pfam" id="PF12836">
    <property type="entry name" value="HHH_3"/>
    <property type="match status" value="1"/>
</dbReference>
<dbReference type="SUPFAM" id="SSF47781">
    <property type="entry name" value="RuvA domain 2-like"/>
    <property type="match status" value="1"/>
</dbReference>
<dbReference type="Proteomes" id="UP000679722">
    <property type="component" value="Unassembled WGS sequence"/>
</dbReference>
<dbReference type="EMBL" id="JAGSSV010000001">
    <property type="protein sequence ID" value="MBR7887311.1"/>
    <property type="molecule type" value="Genomic_DNA"/>
</dbReference>
<gene>
    <name evidence="2" type="ORF">J9B83_00035</name>
</gene>
<dbReference type="NCBIfam" id="TIGR00426">
    <property type="entry name" value="competence protein ComEA helix-hairpin-helix repeat region"/>
    <property type="match status" value="1"/>
</dbReference>
<evidence type="ECO:0000256" key="1">
    <source>
        <dbReference type="SAM" id="SignalP"/>
    </source>
</evidence>
<dbReference type="InterPro" id="IPR051675">
    <property type="entry name" value="Endo/Exo/Phosphatase_dom_1"/>
</dbReference>
<feature type="signal peptide" evidence="1">
    <location>
        <begin position="1"/>
        <end position="30"/>
    </location>
</feature>
<dbReference type="PANTHER" id="PTHR21180:SF32">
    <property type="entry name" value="ENDONUCLEASE_EXONUCLEASE_PHOSPHATASE FAMILY DOMAIN-CONTAINING PROTEIN 1"/>
    <property type="match status" value="1"/>
</dbReference>
<name>A0ABS5H6F1_9GAMM</name>
<reference evidence="2 3" key="1">
    <citation type="submission" date="2021-04" db="EMBL/GenBank/DDBJ databases">
        <authorList>
            <person name="Sun C."/>
        </authorList>
    </citation>
    <scope>NUCLEOTIDE SEQUENCE [LARGE SCALE GENOMIC DNA]</scope>
    <source>
        <strain evidence="2 3">A79</strain>
    </source>
</reference>
<accession>A0ABS5H6F1</accession>
<feature type="chain" id="PRO_5045836044" evidence="1">
    <location>
        <begin position="31"/>
        <end position="111"/>
    </location>
</feature>
<proteinExistence type="predicted"/>
<dbReference type="PANTHER" id="PTHR21180">
    <property type="entry name" value="ENDONUCLEASE/EXONUCLEASE/PHOSPHATASE FAMILY DOMAIN-CONTAINING PROTEIN 1"/>
    <property type="match status" value="1"/>
</dbReference>
<keyword evidence="1" id="KW-0732">Signal</keyword>
<dbReference type="InterPro" id="IPR004509">
    <property type="entry name" value="Competence_ComEA_HhH"/>
</dbReference>
<evidence type="ECO:0000313" key="3">
    <source>
        <dbReference type="Proteomes" id="UP000679722"/>
    </source>
</evidence>